<sequence length="209" mass="24279">MTKRTRQSGDSPDSQPSLEQRLEYTFQDEDPSNRPPYSRPPLDEFGEVKWRAHCQCGKVSYKLRRERPLKAKFCHCRGCQVMHGAPFQWAAIFPKEDVRFDNGTSGLSFYAAREKNTKYQTPTKISCAVCRTPIMDEGRNMCLLFPQLIDFSSSPEEQRERVETFLPSCHIFYEYRLRDIHDGIPKWSGIDEESERLDDNGKPLEDSGE</sequence>
<dbReference type="InterPro" id="IPR011057">
    <property type="entry name" value="Mss4-like_sf"/>
</dbReference>
<comment type="similarity">
    <text evidence="1">Belongs to the Gfa family.</text>
</comment>
<evidence type="ECO:0000256" key="5">
    <source>
        <dbReference type="SAM" id="MobiDB-lite"/>
    </source>
</evidence>
<comment type="caution">
    <text evidence="7">The sequence shown here is derived from an EMBL/GenBank/DDBJ whole genome shotgun (WGS) entry which is preliminary data.</text>
</comment>
<reference evidence="7 8" key="1">
    <citation type="journal article" date="2023" name="IMA Fungus">
        <title>Comparative genomic study of the Penicillium genus elucidates a diverse pangenome and 15 lateral gene transfer events.</title>
        <authorList>
            <person name="Petersen C."/>
            <person name="Sorensen T."/>
            <person name="Nielsen M.R."/>
            <person name="Sondergaard T.E."/>
            <person name="Sorensen J.L."/>
            <person name="Fitzpatrick D.A."/>
            <person name="Frisvad J.C."/>
            <person name="Nielsen K.L."/>
        </authorList>
    </citation>
    <scope>NUCLEOTIDE SEQUENCE [LARGE SCALE GENOMIC DNA]</scope>
    <source>
        <strain evidence="7 8">IBT 35679</strain>
    </source>
</reference>
<dbReference type="PANTHER" id="PTHR33337">
    <property type="entry name" value="GFA DOMAIN-CONTAINING PROTEIN"/>
    <property type="match status" value="1"/>
</dbReference>
<evidence type="ECO:0000313" key="8">
    <source>
        <dbReference type="Proteomes" id="UP001220324"/>
    </source>
</evidence>
<feature type="domain" description="CENP-V/GFA" evidence="6">
    <location>
        <begin position="50"/>
        <end position="188"/>
    </location>
</feature>
<evidence type="ECO:0000259" key="6">
    <source>
        <dbReference type="PROSITE" id="PS51891"/>
    </source>
</evidence>
<organism evidence="7 8">
    <name type="scientific">Penicillium frequentans</name>
    <dbReference type="NCBI Taxonomy" id="3151616"/>
    <lineage>
        <taxon>Eukaryota</taxon>
        <taxon>Fungi</taxon>
        <taxon>Dikarya</taxon>
        <taxon>Ascomycota</taxon>
        <taxon>Pezizomycotina</taxon>
        <taxon>Eurotiomycetes</taxon>
        <taxon>Eurotiomycetidae</taxon>
        <taxon>Eurotiales</taxon>
        <taxon>Aspergillaceae</taxon>
        <taxon>Penicillium</taxon>
    </lineage>
</organism>
<dbReference type="Pfam" id="PF04828">
    <property type="entry name" value="GFA"/>
    <property type="match status" value="1"/>
</dbReference>
<evidence type="ECO:0000256" key="1">
    <source>
        <dbReference type="ARBA" id="ARBA00005495"/>
    </source>
</evidence>
<protein>
    <recommendedName>
        <fullName evidence="6">CENP-V/GFA domain-containing protein</fullName>
    </recommendedName>
</protein>
<dbReference type="Proteomes" id="UP001220324">
    <property type="component" value="Unassembled WGS sequence"/>
</dbReference>
<dbReference type="InterPro" id="IPR006913">
    <property type="entry name" value="CENP-V/GFA"/>
</dbReference>
<keyword evidence="2" id="KW-0479">Metal-binding</keyword>
<dbReference type="PANTHER" id="PTHR33337:SF40">
    <property type="entry name" value="CENP-V_GFA DOMAIN-CONTAINING PROTEIN-RELATED"/>
    <property type="match status" value="1"/>
</dbReference>
<dbReference type="PROSITE" id="PS51891">
    <property type="entry name" value="CENP_V_GFA"/>
    <property type="match status" value="1"/>
</dbReference>
<keyword evidence="3" id="KW-0862">Zinc</keyword>
<accession>A0AAD6D802</accession>
<evidence type="ECO:0000256" key="3">
    <source>
        <dbReference type="ARBA" id="ARBA00022833"/>
    </source>
</evidence>
<evidence type="ECO:0000256" key="4">
    <source>
        <dbReference type="ARBA" id="ARBA00023239"/>
    </source>
</evidence>
<feature type="compositionally biased region" description="Basic and acidic residues" evidence="5">
    <location>
        <begin position="197"/>
        <end position="209"/>
    </location>
</feature>
<dbReference type="GO" id="GO:0046872">
    <property type="term" value="F:metal ion binding"/>
    <property type="evidence" value="ECO:0007669"/>
    <property type="project" value="UniProtKB-KW"/>
</dbReference>
<dbReference type="GO" id="GO:0016846">
    <property type="term" value="F:carbon-sulfur lyase activity"/>
    <property type="evidence" value="ECO:0007669"/>
    <property type="project" value="InterPro"/>
</dbReference>
<dbReference type="EMBL" id="JAQIZZ010000001">
    <property type="protein sequence ID" value="KAJ5557531.1"/>
    <property type="molecule type" value="Genomic_DNA"/>
</dbReference>
<keyword evidence="4" id="KW-0456">Lyase</keyword>
<keyword evidence="8" id="KW-1185">Reference proteome</keyword>
<dbReference type="SUPFAM" id="SSF51316">
    <property type="entry name" value="Mss4-like"/>
    <property type="match status" value="1"/>
</dbReference>
<evidence type="ECO:0000313" key="7">
    <source>
        <dbReference type="EMBL" id="KAJ5557531.1"/>
    </source>
</evidence>
<dbReference type="Gene3D" id="3.90.1590.10">
    <property type="entry name" value="glutathione-dependent formaldehyde- activating enzyme (gfa)"/>
    <property type="match status" value="1"/>
</dbReference>
<proteinExistence type="inferred from homology"/>
<name>A0AAD6D802_9EURO</name>
<evidence type="ECO:0000256" key="2">
    <source>
        <dbReference type="ARBA" id="ARBA00022723"/>
    </source>
</evidence>
<gene>
    <name evidence="7" type="ORF">N7494_001446</name>
</gene>
<feature type="region of interest" description="Disordered" evidence="5">
    <location>
        <begin position="188"/>
        <end position="209"/>
    </location>
</feature>
<dbReference type="AlphaFoldDB" id="A0AAD6D802"/>